<evidence type="ECO:0000259" key="16">
    <source>
        <dbReference type="PROSITE" id="PS50994"/>
    </source>
</evidence>
<dbReference type="SUPFAM" id="SSF50630">
    <property type="entry name" value="Acid proteases"/>
    <property type="match status" value="1"/>
</dbReference>
<protein>
    <recommendedName>
        <fullName evidence="1">RNA-directed DNA polymerase</fullName>
        <ecNumber evidence="1">2.7.7.49</ecNumber>
    </recommendedName>
</protein>
<keyword evidence="4" id="KW-0548">Nucleotidyltransferase</keyword>
<evidence type="ECO:0000256" key="7">
    <source>
        <dbReference type="ARBA" id="ARBA00022801"/>
    </source>
</evidence>
<dbReference type="GO" id="GO:0015074">
    <property type="term" value="P:DNA integration"/>
    <property type="evidence" value="ECO:0007669"/>
    <property type="project" value="UniProtKB-KW"/>
</dbReference>
<dbReference type="Gene3D" id="3.10.10.10">
    <property type="entry name" value="HIV Type 1 Reverse Transcriptase, subunit A, domain 1"/>
    <property type="match status" value="1"/>
</dbReference>
<evidence type="ECO:0000256" key="12">
    <source>
        <dbReference type="ARBA" id="ARBA00023268"/>
    </source>
</evidence>
<keyword evidence="12" id="KW-0511">Multifunctional enzyme</keyword>
<evidence type="ECO:0000256" key="5">
    <source>
        <dbReference type="ARBA" id="ARBA00022722"/>
    </source>
</evidence>
<keyword evidence="6" id="KW-0255">Endonuclease</keyword>
<dbReference type="CDD" id="cd09274">
    <property type="entry name" value="RNase_HI_RT_Ty3"/>
    <property type="match status" value="1"/>
</dbReference>
<keyword evidence="10" id="KW-0229">DNA integration</keyword>
<dbReference type="FunFam" id="3.10.10.10:FF:000007">
    <property type="entry name" value="Retrovirus-related Pol polyprotein from transposon 17.6-like Protein"/>
    <property type="match status" value="1"/>
</dbReference>
<dbReference type="Pfam" id="PF17921">
    <property type="entry name" value="Integrase_H2C2"/>
    <property type="match status" value="1"/>
</dbReference>
<feature type="domain" description="Peptidase A2" evidence="14">
    <location>
        <begin position="39"/>
        <end position="112"/>
    </location>
</feature>
<dbReference type="GO" id="GO:0004519">
    <property type="term" value="F:endonuclease activity"/>
    <property type="evidence" value="ECO:0007669"/>
    <property type="project" value="UniProtKB-KW"/>
</dbReference>
<dbReference type="InterPro" id="IPR043502">
    <property type="entry name" value="DNA/RNA_pol_sf"/>
</dbReference>
<dbReference type="PROSITE" id="PS50878">
    <property type="entry name" value="RT_POL"/>
    <property type="match status" value="1"/>
</dbReference>
<keyword evidence="8" id="KW-0460">Magnesium</keyword>
<evidence type="ECO:0000256" key="9">
    <source>
        <dbReference type="ARBA" id="ARBA00022884"/>
    </source>
</evidence>
<dbReference type="InterPro" id="IPR001969">
    <property type="entry name" value="Aspartic_peptidase_AS"/>
</dbReference>
<dbReference type="GO" id="GO:0003723">
    <property type="term" value="F:RNA binding"/>
    <property type="evidence" value="ECO:0007669"/>
    <property type="project" value="UniProtKB-KW"/>
</dbReference>
<evidence type="ECO:0000256" key="3">
    <source>
        <dbReference type="ARBA" id="ARBA00022679"/>
    </source>
</evidence>
<dbReference type="InterPro" id="IPR001584">
    <property type="entry name" value="Integrase_cat-core"/>
</dbReference>
<dbReference type="PANTHER" id="PTHR37984:SF5">
    <property type="entry name" value="PROTEIN NYNRIN-LIKE"/>
    <property type="match status" value="1"/>
</dbReference>
<dbReference type="Pfam" id="PF00078">
    <property type="entry name" value="RVT_1"/>
    <property type="match status" value="1"/>
</dbReference>
<evidence type="ECO:0000256" key="8">
    <source>
        <dbReference type="ARBA" id="ARBA00022842"/>
    </source>
</evidence>
<keyword evidence="2" id="KW-0645">Protease</keyword>
<dbReference type="CDD" id="cd06094">
    <property type="entry name" value="RP_Saci_like"/>
    <property type="match status" value="1"/>
</dbReference>
<dbReference type="InterPro" id="IPR034132">
    <property type="entry name" value="RP_Saci-like"/>
</dbReference>
<dbReference type="Gene3D" id="3.10.20.370">
    <property type="match status" value="1"/>
</dbReference>
<dbReference type="InterPro" id="IPR012337">
    <property type="entry name" value="RNaseH-like_sf"/>
</dbReference>
<dbReference type="EMBL" id="GBXI01003773">
    <property type="protein sequence ID" value="JAD10519.1"/>
    <property type="molecule type" value="Transcribed_RNA"/>
</dbReference>
<evidence type="ECO:0000256" key="1">
    <source>
        <dbReference type="ARBA" id="ARBA00012493"/>
    </source>
</evidence>
<feature type="region of interest" description="Disordered" evidence="13">
    <location>
        <begin position="1007"/>
        <end position="1028"/>
    </location>
</feature>
<sequence length="1035" mass="119716">MSQPLRKKVKLTSLSSMAVDDRLNNTNRRLIVRDKKSAMNFLIDTGAEVSVIPPTQQQRRHPDKNNYLYAANRSTIKTYGEKVMFLNLGLRRQFSWNFIIADVSQAIIGADFLSHFNLSVNLRQRKLIDDITSISKLCSVSANNEVDLNLSCINENQQFQDLLRKFQDITIENFTTKKQHHLVTHHIVTKGPPVFSKPRRLSPEKLKAAKAEIQFLLDAGICRPSRSPWASPLHMTKKKNGEWRPCGDFRRLNVVTEPDRYPLPHLHDFTHSLHGCRIFSTLDLRRAYHQIPVEPNDIPKTAITTPFGMFEFPFMCFGLRNASQTFQRFMDHIFREYDFACPYLDDILISSKDMNQHRQHLQLVFEKLREYGLVINRSKCILGQPQVKFLGFKINGNGISPPEEQVQAIRNFELPTRSCDLRRFLGMINFFRRFLPCAANTQMSLFKLVKGNTKNDTSLVEWTDEAKEAFQQCKNELCNATLLAYPKPAAQLSLTVDASGTAVGAILQQHDNNQWQPLGFYSERLTEPQTRYSTYDRELLAAYKAVKYFQHMLEGRPFFILTDHKPLQYVFQQKLEKASPRQVRHSEFIAQFTTDIRYIPGKDNIVADTMSRIDAIHTPNTLDFAKLAESQKSDSEFKRLLNSNCNLTMKTFPIPGTDIEIFCDVSTNKVRPYLTPAFRKTAFDSIHNMAHTGAAKTTKLIAEKFVWPGLRKDCRLWSRQCIPCQRSKIQRHNRAPLSTFMLPEQRFDHINMDIVGPLPPCKGYRYCLTIVDRYSRWLEAYPLEDMTTETIAFNFYTHWIARFGVPSRITTDQGRQFESALFRDLSRLLGVKHLRTTAYHPASNGLIERWHRSLKTAIKCYMTDKWVEVLPLILLGFRSSWREDLKATPAEMVYGNTVRLPGQFFSEKHTHNANECEFVQNLRLRMQALKPSPTTNNSAHAPFVEKNLQSTPSVFVRNDAIRQPLQPPYEGPFPVVKRNDKFFKVKIRGKDVNISIDRLKSAFVAEDKQTPSNQTTKQKEYQTKSGRRVRFRFPA</sequence>
<dbReference type="InterPro" id="IPR021109">
    <property type="entry name" value="Peptidase_aspartic_dom_sf"/>
</dbReference>
<dbReference type="GO" id="GO:0042575">
    <property type="term" value="C:DNA polymerase complex"/>
    <property type="evidence" value="ECO:0007669"/>
    <property type="project" value="UniProtKB-ARBA"/>
</dbReference>
<feature type="domain" description="Integrase catalytic" evidence="16">
    <location>
        <begin position="739"/>
        <end position="909"/>
    </location>
</feature>
<dbReference type="FunFam" id="3.10.20.370:FF:000001">
    <property type="entry name" value="Retrovirus-related Pol polyprotein from transposon 17.6-like protein"/>
    <property type="match status" value="1"/>
</dbReference>
<dbReference type="PROSITE" id="PS50175">
    <property type="entry name" value="ASP_PROT_RETROV"/>
    <property type="match status" value="1"/>
</dbReference>
<evidence type="ECO:0000256" key="11">
    <source>
        <dbReference type="ARBA" id="ARBA00022918"/>
    </source>
</evidence>
<organism evidence="17">
    <name type="scientific">Zeugodacus cucurbitae</name>
    <name type="common">Melon fruit fly</name>
    <name type="synonym">Bactrocera cucurbitae</name>
    <dbReference type="NCBI Taxonomy" id="28588"/>
    <lineage>
        <taxon>Eukaryota</taxon>
        <taxon>Metazoa</taxon>
        <taxon>Ecdysozoa</taxon>
        <taxon>Arthropoda</taxon>
        <taxon>Hexapoda</taxon>
        <taxon>Insecta</taxon>
        <taxon>Pterygota</taxon>
        <taxon>Neoptera</taxon>
        <taxon>Endopterygota</taxon>
        <taxon>Diptera</taxon>
        <taxon>Brachycera</taxon>
        <taxon>Muscomorpha</taxon>
        <taxon>Tephritoidea</taxon>
        <taxon>Tephritidae</taxon>
        <taxon>Zeugodacus</taxon>
        <taxon>Zeugodacus</taxon>
    </lineage>
</organism>
<dbReference type="Gene3D" id="1.10.340.70">
    <property type="match status" value="1"/>
</dbReference>
<dbReference type="InterPro" id="IPR041577">
    <property type="entry name" value="RT_RNaseH_2"/>
</dbReference>
<evidence type="ECO:0000256" key="4">
    <source>
        <dbReference type="ARBA" id="ARBA00022695"/>
    </source>
</evidence>
<dbReference type="GO" id="GO:0003964">
    <property type="term" value="F:RNA-directed DNA polymerase activity"/>
    <property type="evidence" value="ECO:0007669"/>
    <property type="project" value="UniProtKB-KW"/>
</dbReference>
<evidence type="ECO:0000313" key="17">
    <source>
        <dbReference type="EMBL" id="JAD10519.1"/>
    </source>
</evidence>
<dbReference type="Gene3D" id="3.30.70.270">
    <property type="match status" value="2"/>
</dbReference>
<evidence type="ECO:0000256" key="2">
    <source>
        <dbReference type="ARBA" id="ARBA00022670"/>
    </source>
</evidence>
<evidence type="ECO:0000259" key="14">
    <source>
        <dbReference type="PROSITE" id="PS50175"/>
    </source>
</evidence>
<keyword evidence="5" id="KW-0540">Nuclease</keyword>
<reference evidence="17" key="1">
    <citation type="submission" date="2014-11" db="EMBL/GenBank/DDBJ databases">
        <authorList>
            <person name="Geib S."/>
        </authorList>
    </citation>
    <scope>NUCLEOTIDE SEQUENCE</scope>
</reference>
<dbReference type="CDD" id="cd01647">
    <property type="entry name" value="RT_LTR"/>
    <property type="match status" value="1"/>
</dbReference>
<gene>
    <name evidence="17" type="primary">Tf2-1_3</name>
    <name evidence="17" type="ORF">g.4505</name>
</gene>
<evidence type="ECO:0000256" key="10">
    <source>
        <dbReference type="ARBA" id="ARBA00022908"/>
    </source>
</evidence>
<proteinExistence type="predicted"/>
<keyword evidence="3" id="KW-0808">Transferase</keyword>
<evidence type="ECO:0000259" key="15">
    <source>
        <dbReference type="PROSITE" id="PS50878"/>
    </source>
</evidence>
<dbReference type="GO" id="GO:0006508">
    <property type="term" value="P:proteolysis"/>
    <property type="evidence" value="ECO:0007669"/>
    <property type="project" value="UniProtKB-KW"/>
</dbReference>
<dbReference type="PROSITE" id="PS50994">
    <property type="entry name" value="INTEGRASE"/>
    <property type="match status" value="1"/>
</dbReference>
<dbReference type="InterPro" id="IPR000477">
    <property type="entry name" value="RT_dom"/>
</dbReference>
<dbReference type="Pfam" id="PF00665">
    <property type="entry name" value="rve"/>
    <property type="match status" value="1"/>
</dbReference>
<keyword evidence="11" id="KW-0695">RNA-directed DNA polymerase</keyword>
<dbReference type="SUPFAM" id="SSF56672">
    <property type="entry name" value="DNA/RNA polymerases"/>
    <property type="match status" value="1"/>
</dbReference>
<dbReference type="Gene3D" id="2.40.70.10">
    <property type="entry name" value="Acid Proteases"/>
    <property type="match status" value="1"/>
</dbReference>
<name>A0A0A1XGK3_ZEUCU</name>
<dbReference type="FunFam" id="3.30.420.10:FF:000032">
    <property type="entry name" value="Retrovirus-related Pol polyprotein from transposon 297-like Protein"/>
    <property type="match status" value="1"/>
</dbReference>
<feature type="domain" description="Reverse transcriptase" evidence="15">
    <location>
        <begin position="217"/>
        <end position="394"/>
    </location>
</feature>
<dbReference type="AlphaFoldDB" id="A0A0A1XGK3"/>
<dbReference type="InterPro" id="IPR036397">
    <property type="entry name" value="RNaseH_sf"/>
</dbReference>
<dbReference type="PANTHER" id="PTHR37984">
    <property type="entry name" value="PROTEIN CBG26694"/>
    <property type="match status" value="1"/>
</dbReference>
<evidence type="ECO:0000256" key="13">
    <source>
        <dbReference type="SAM" id="MobiDB-lite"/>
    </source>
</evidence>
<dbReference type="SUPFAM" id="SSF53098">
    <property type="entry name" value="Ribonuclease H-like"/>
    <property type="match status" value="1"/>
</dbReference>
<keyword evidence="9" id="KW-0694">RNA-binding</keyword>
<dbReference type="Pfam" id="PF17919">
    <property type="entry name" value="RT_RNaseH_2"/>
    <property type="match status" value="1"/>
</dbReference>
<dbReference type="Gene3D" id="3.30.420.10">
    <property type="entry name" value="Ribonuclease H-like superfamily/Ribonuclease H"/>
    <property type="match status" value="1"/>
</dbReference>
<keyword evidence="7" id="KW-0378">Hydrolase</keyword>
<dbReference type="InterPro" id="IPR050951">
    <property type="entry name" value="Retrovirus_Pol_polyprotein"/>
</dbReference>
<accession>A0A0A1XGK3</accession>
<dbReference type="InterPro" id="IPR001995">
    <property type="entry name" value="Peptidase_A2_cat"/>
</dbReference>
<dbReference type="FunFam" id="2.40.70.10:FF:000130">
    <property type="entry name" value="Retrovirus-related Pol polyprotein from transposon opus-like Protein"/>
    <property type="match status" value="1"/>
</dbReference>
<reference evidence="17" key="2">
    <citation type="journal article" date="2015" name="Gigascience">
        <title>Reconstructing a comprehensive transcriptome assembly of a white-pupal translocated strain of the pest fruit fly Bactrocera cucurbitae.</title>
        <authorList>
            <person name="Sim S.B."/>
            <person name="Calla B."/>
            <person name="Hall B."/>
            <person name="DeRego T."/>
            <person name="Geib S.M."/>
        </authorList>
    </citation>
    <scope>NUCLEOTIDE SEQUENCE</scope>
</reference>
<dbReference type="EC" id="2.7.7.49" evidence="1"/>
<dbReference type="InterPro" id="IPR041588">
    <property type="entry name" value="Integrase_H2C2"/>
</dbReference>
<evidence type="ECO:0000256" key="6">
    <source>
        <dbReference type="ARBA" id="ARBA00022759"/>
    </source>
</evidence>
<dbReference type="GO" id="GO:0004190">
    <property type="term" value="F:aspartic-type endopeptidase activity"/>
    <property type="evidence" value="ECO:0007669"/>
    <property type="project" value="InterPro"/>
</dbReference>
<dbReference type="InterPro" id="IPR043128">
    <property type="entry name" value="Rev_trsase/Diguanyl_cyclase"/>
</dbReference>
<dbReference type="PROSITE" id="PS00141">
    <property type="entry name" value="ASP_PROTEASE"/>
    <property type="match status" value="1"/>
</dbReference>